<name>A0A9J6E7U4_RHIMP</name>
<dbReference type="Gene3D" id="3.30.40.10">
    <property type="entry name" value="Zinc/RING finger domain, C3HC4 (zinc finger)"/>
    <property type="match status" value="1"/>
</dbReference>
<reference evidence="2" key="1">
    <citation type="journal article" date="2020" name="Cell">
        <title>Large-Scale Comparative Analyses of Tick Genomes Elucidate Their Genetic Diversity and Vector Capacities.</title>
        <authorList>
            <consortium name="Tick Genome and Microbiome Consortium (TIGMIC)"/>
            <person name="Jia N."/>
            <person name="Wang J."/>
            <person name="Shi W."/>
            <person name="Du L."/>
            <person name="Sun Y."/>
            <person name="Zhan W."/>
            <person name="Jiang J.F."/>
            <person name="Wang Q."/>
            <person name="Zhang B."/>
            <person name="Ji P."/>
            <person name="Bell-Sakyi L."/>
            <person name="Cui X.M."/>
            <person name="Yuan T.T."/>
            <person name="Jiang B.G."/>
            <person name="Yang W.F."/>
            <person name="Lam T.T."/>
            <person name="Chang Q.C."/>
            <person name="Ding S.J."/>
            <person name="Wang X.J."/>
            <person name="Zhu J.G."/>
            <person name="Ruan X.D."/>
            <person name="Zhao L."/>
            <person name="Wei J.T."/>
            <person name="Ye R.Z."/>
            <person name="Que T.C."/>
            <person name="Du C.H."/>
            <person name="Zhou Y.H."/>
            <person name="Cheng J.X."/>
            <person name="Dai P.F."/>
            <person name="Guo W.B."/>
            <person name="Han X.H."/>
            <person name="Huang E.J."/>
            <person name="Li L.F."/>
            <person name="Wei W."/>
            <person name="Gao Y.C."/>
            <person name="Liu J.Z."/>
            <person name="Shao H.Z."/>
            <person name="Wang X."/>
            <person name="Wang C.C."/>
            <person name="Yang T.C."/>
            <person name="Huo Q.B."/>
            <person name="Li W."/>
            <person name="Chen H.Y."/>
            <person name="Chen S.E."/>
            <person name="Zhou L.G."/>
            <person name="Ni X.B."/>
            <person name="Tian J.H."/>
            <person name="Sheng Y."/>
            <person name="Liu T."/>
            <person name="Pan Y.S."/>
            <person name="Xia L.Y."/>
            <person name="Li J."/>
            <person name="Zhao F."/>
            <person name="Cao W.C."/>
        </authorList>
    </citation>
    <scope>NUCLEOTIDE SEQUENCE</scope>
    <source>
        <strain evidence="2">Rmic-2018</strain>
    </source>
</reference>
<dbReference type="EMBL" id="JABSTU010000005">
    <property type="protein sequence ID" value="KAH8030431.1"/>
    <property type="molecule type" value="Genomic_DNA"/>
</dbReference>
<dbReference type="VEuPathDB" id="VectorBase:LOC119165206"/>
<organism evidence="2 3">
    <name type="scientific">Rhipicephalus microplus</name>
    <name type="common">Cattle tick</name>
    <name type="synonym">Boophilus microplus</name>
    <dbReference type="NCBI Taxonomy" id="6941"/>
    <lineage>
        <taxon>Eukaryota</taxon>
        <taxon>Metazoa</taxon>
        <taxon>Ecdysozoa</taxon>
        <taxon>Arthropoda</taxon>
        <taxon>Chelicerata</taxon>
        <taxon>Arachnida</taxon>
        <taxon>Acari</taxon>
        <taxon>Parasitiformes</taxon>
        <taxon>Ixodida</taxon>
        <taxon>Ixodoidea</taxon>
        <taxon>Ixodidae</taxon>
        <taxon>Rhipicephalinae</taxon>
        <taxon>Rhipicephalus</taxon>
        <taxon>Boophilus</taxon>
    </lineage>
</organism>
<dbReference type="InterPro" id="IPR013083">
    <property type="entry name" value="Znf_RING/FYVE/PHD"/>
</dbReference>
<comment type="caution">
    <text evidence="2">The sequence shown here is derived from an EMBL/GenBank/DDBJ whole genome shotgun (WGS) entry which is preliminary data.</text>
</comment>
<feature type="region of interest" description="Disordered" evidence="1">
    <location>
        <begin position="140"/>
        <end position="227"/>
    </location>
</feature>
<keyword evidence="3" id="KW-1185">Reference proteome</keyword>
<dbReference type="VEuPathDB" id="VectorBase:LOC119164172"/>
<dbReference type="VEuPathDB" id="VectorBase:LOC119164146"/>
<evidence type="ECO:0000313" key="2">
    <source>
        <dbReference type="EMBL" id="KAH8030431.1"/>
    </source>
</evidence>
<dbReference type="Proteomes" id="UP000821866">
    <property type="component" value="Chromosome 3"/>
</dbReference>
<protein>
    <submittedName>
        <fullName evidence="2">Uncharacterized protein</fullName>
    </submittedName>
</protein>
<sequence>MGSEVHFRDLPGGPMKIKFADEITRHCLCKSCNMLSLTMYADPASHFFCETCILIQSYKHKRYDIYCPEERRNVSFEELFEARDVIMILRDQLVECPNRQNCTLKIPLEQLESHYIECMHLRSINCTKCGREVEATSWNKHKPDCKPTYDTKSTSQESNGRNNMRDHPVASQSKAQGLTSKKTGTAKHATGTSSGLYPVDQLRRMTNGDHGREPSSTETASLPPYLREKSKNIGVAESRGTASTKSAQATRQEPSLTTGCYTDWKAWKPYAASGNWYAVFVILEEQFSGTGADQAARWDHFVPKLRHTKHECIVRDLIDDPYEPQPFDCLITALIARCCLPQEVWPQGLQVTWDDIVMYVPSVLRERLTEGAKSHLRKHAVYLDSHGQPGIESSGAEAANAVVPRSPQLVASPNPATTETQAGSVKAVDVRSATQAKKQDANAISTLMQVIRLEHGGTKKKSELYVTRTKPTQPALRVIKTPQPAEPAMGVRVQYRGLPGGTHRLRFADELPRHLMCGLCGMLSLQMFEDKQGHAFCNVCIGQKSQAAAIYCGYENRDVALDEV</sequence>
<proteinExistence type="predicted"/>
<dbReference type="AlphaFoldDB" id="A0A9J6E7U4"/>
<evidence type="ECO:0000313" key="3">
    <source>
        <dbReference type="Proteomes" id="UP000821866"/>
    </source>
</evidence>
<evidence type="ECO:0000256" key="1">
    <source>
        <dbReference type="SAM" id="MobiDB-lite"/>
    </source>
</evidence>
<feature type="compositionally biased region" description="Basic and acidic residues" evidence="1">
    <location>
        <begin position="201"/>
        <end position="215"/>
    </location>
</feature>
<reference evidence="2" key="2">
    <citation type="submission" date="2021-09" db="EMBL/GenBank/DDBJ databases">
        <authorList>
            <person name="Jia N."/>
            <person name="Wang J."/>
            <person name="Shi W."/>
            <person name="Du L."/>
            <person name="Sun Y."/>
            <person name="Zhan W."/>
            <person name="Jiang J."/>
            <person name="Wang Q."/>
            <person name="Zhang B."/>
            <person name="Ji P."/>
            <person name="Sakyi L.B."/>
            <person name="Cui X."/>
            <person name="Yuan T."/>
            <person name="Jiang B."/>
            <person name="Yang W."/>
            <person name="Lam T.T.-Y."/>
            <person name="Chang Q."/>
            <person name="Ding S."/>
            <person name="Wang X."/>
            <person name="Zhu J."/>
            <person name="Ruan X."/>
            <person name="Zhao L."/>
            <person name="Wei J."/>
            <person name="Que T."/>
            <person name="Du C."/>
            <person name="Cheng J."/>
            <person name="Dai P."/>
            <person name="Han X."/>
            <person name="Huang E."/>
            <person name="Gao Y."/>
            <person name="Liu J."/>
            <person name="Shao H."/>
            <person name="Ye R."/>
            <person name="Li L."/>
            <person name="Wei W."/>
            <person name="Wang X."/>
            <person name="Wang C."/>
            <person name="Huo Q."/>
            <person name="Li W."/>
            <person name="Guo W."/>
            <person name="Chen H."/>
            <person name="Chen S."/>
            <person name="Zhou L."/>
            <person name="Zhou L."/>
            <person name="Ni X."/>
            <person name="Tian J."/>
            <person name="Zhou Y."/>
            <person name="Sheng Y."/>
            <person name="Liu T."/>
            <person name="Pan Y."/>
            <person name="Xia L."/>
            <person name="Li J."/>
            <person name="Zhao F."/>
            <person name="Cao W."/>
        </authorList>
    </citation>
    <scope>NUCLEOTIDE SEQUENCE</scope>
    <source>
        <strain evidence="2">Rmic-2018</strain>
        <tissue evidence="2">Larvae</tissue>
    </source>
</reference>
<feature type="compositionally biased region" description="Polar residues" evidence="1">
    <location>
        <begin position="150"/>
        <end position="162"/>
    </location>
</feature>
<gene>
    <name evidence="2" type="ORF">HPB51_006863</name>
</gene>
<feature type="compositionally biased region" description="Low complexity" evidence="1">
    <location>
        <begin position="179"/>
        <end position="195"/>
    </location>
</feature>
<accession>A0A9J6E7U4</accession>